<reference evidence="7 8" key="1">
    <citation type="submission" date="2021-02" db="EMBL/GenBank/DDBJ databases">
        <authorList>
            <person name="Park J.-S."/>
        </authorList>
    </citation>
    <scope>NUCLEOTIDE SEQUENCE [LARGE SCALE GENOMIC DNA]</scope>
    <source>
        <strain evidence="7 8">188UL20-2</strain>
    </source>
</reference>
<organism evidence="7 8">
    <name type="scientific">Vibrio ulleungensis</name>
    <dbReference type="NCBI Taxonomy" id="2807619"/>
    <lineage>
        <taxon>Bacteria</taxon>
        <taxon>Pseudomonadati</taxon>
        <taxon>Pseudomonadota</taxon>
        <taxon>Gammaproteobacteria</taxon>
        <taxon>Vibrionales</taxon>
        <taxon>Vibrionaceae</taxon>
        <taxon>Vibrio</taxon>
    </lineage>
</organism>
<evidence type="ECO:0000313" key="8">
    <source>
        <dbReference type="Proteomes" id="UP000809621"/>
    </source>
</evidence>
<evidence type="ECO:0000256" key="6">
    <source>
        <dbReference type="RuleBase" id="RU365005"/>
    </source>
</evidence>
<name>A0ABS2HGE2_9VIBR</name>
<evidence type="ECO:0000256" key="1">
    <source>
        <dbReference type="ARBA" id="ARBA00008520"/>
    </source>
</evidence>
<comment type="similarity">
    <text evidence="1 6">Belongs to the bacterial solute-binding protein 1 family.</text>
</comment>
<accession>A0ABS2HGE2</accession>
<dbReference type="InterPro" id="IPR006059">
    <property type="entry name" value="SBP"/>
</dbReference>
<keyword evidence="3 6" id="KW-0762">Sugar transport</keyword>
<dbReference type="PROSITE" id="PS01037">
    <property type="entry name" value="SBP_BACTERIAL_1"/>
    <property type="match status" value="1"/>
</dbReference>
<dbReference type="NCBIfam" id="NF007011">
    <property type="entry name" value="PRK09474.1"/>
    <property type="match status" value="1"/>
</dbReference>
<dbReference type="EMBL" id="JAFEUM010000001">
    <property type="protein sequence ID" value="MBM7035129.1"/>
    <property type="molecule type" value="Genomic_DNA"/>
</dbReference>
<dbReference type="PRINTS" id="PR00181">
    <property type="entry name" value="MALTOSEBP"/>
</dbReference>
<dbReference type="SUPFAM" id="SSF53850">
    <property type="entry name" value="Periplasmic binding protein-like II"/>
    <property type="match status" value="1"/>
</dbReference>
<dbReference type="RefSeq" id="WP_205156755.1">
    <property type="nucleotide sequence ID" value="NZ_JAFEUM010000001.1"/>
</dbReference>
<evidence type="ECO:0000256" key="4">
    <source>
        <dbReference type="ARBA" id="ARBA00022729"/>
    </source>
</evidence>
<comment type="caution">
    <text evidence="7">The sequence shown here is derived from an EMBL/GenBank/DDBJ whole genome shotgun (WGS) entry which is preliminary data.</text>
</comment>
<proteinExistence type="inferred from homology"/>
<evidence type="ECO:0000256" key="5">
    <source>
        <dbReference type="ARBA" id="ARBA00030303"/>
    </source>
</evidence>
<gene>
    <name evidence="7" type="primary">malE</name>
    <name evidence="7" type="ORF">JQC93_01815</name>
</gene>
<dbReference type="Pfam" id="PF01547">
    <property type="entry name" value="SBP_bac_1"/>
    <property type="match status" value="1"/>
</dbReference>
<dbReference type="PANTHER" id="PTHR30061">
    <property type="entry name" value="MALTOSE-BINDING PERIPLASMIC PROTEIN"/>
    <property type="match status" value="1"/>
</dbReference>
<comment type="subcellular location">
    <subcellularLocation>
        <location evidence="6">Periplasm</location>
    </subcellularLocation>
</comment>
<evidence type="ECO:0000256" key="3">
    <source>
        <dbReference type="ARBA" id="ARBA00022597"/>
    </source>
</evidence>
<dbReference type="InterPro" id="IPR006061">
    <property type="entry name" value="SBP_1_CS"/>
</dbReference>
<keyword evidence="4 6" id="KW-0732">Signal</keyword>
<evidence type="ECO:0000256" key="2">
    <source>
        <dbReference type="ARBA" id="ARBA00022448"/>
    </source>
</evidence>
<comment type="function">
    <text evidence="6">Part of the ABC transporter complex MalEFGK involved in maltose/maltodextrin import. Binds maltose and higher maltodextrins.</text>
</comment>
<sequence length="393" mass="42182">MKKALSSVALGTLVALGSFGANAAIEEGQLTVWIFPDKGYNGLAEVGKQFEEDTGIKVSVQYPDDIQNKFAQVAATGDGPDIFIGPHDRIGAYVQSGLLAEVNPSADVKDAMFEFTWDAVDVKGKYYGYPISVEAISLIYNKALVPNPPKTWEEIEALDKKLSAEGKKAIMWDFKNAYFTWPMMAADGGYIYKRGAAGYDLKDAGIDEKGVNNTLTFMRDLMDKGVISPDMNYGVMDATFAKGETAMIINGPWGWGNADKAGIDYGVTYIPKINGQDAKPMVGVLAAQISTASPNKDLAVEFLESYLLTAEGLGKVNADVPLGAVAHKAYQAELEGDARIAATMNSALNGEAMPNIPEMPKFWDAATKALENIASGRQTVDAALADADKAMIR</sequence>
<keyword evidence="6" id="KW-0574">Periplasm</keyword>
<dbReference type="Proteomes" id="UP000809621">
    <property type="component" value="Unassembled WGS sequence"/>
</dbReference>
<protein>
    <recommendedName>
        <fullName evidence="5 6">Maltodextrin-binding protein</fullName>
    </recommendedName>
</protein>
<keyword evidence="8" id="KW-1185">Reference proteome</keyword>
<feature type="signal peptide" evidence="6">
    <location>
        <begin position="1"/>
        <end position="23"/>
    </location>
</feature>
<dbReference type="PANTHER" id="PTHR30061:SF50">
    <property type="entry name" value="MALTOSE_MALTODEXTRIN-BINDING PERIPLASMIC PROTEIN"/>
    <property type="match status" value="1"/>
</dbReference>
<dbReference type="Gene3D" id="3.40.190.10">
    <property type="entry name" value="Periplasmic binding protein-like II"/>
    <property type="match status" value="2"/>
</dbReference>
<evidence type="ECO:0000313" key="7">
    <source>
        <dbReference type="EMBL" id="MBM7035129.1"/>
    </source>
</evidence>
<keyword evidence="2 6" id="KW-0813">Transport</keyword>
<dbReference type="InterPro" id="IPR006060">
    <property type="entry name" value="Maltose/Cyclodextrin-bd"/>
</dbReference>
<feature type="chain" id="PRO_5044964817" description="Maltodextrin-binding protein" evidence="6">
    <location>
        <begin position="24"/>
        <end position="393"/>
    </location>
</feature>